<name>A0ABW9X2C1_9FIRM</name>
<feature type="transmembrane region" description="Helical" evidence="1">
    <location>
        <begin position="136"/>
        <end position="158"/>
    </location>
</feature>
<feature type="transmembrane region" description="Helical" evidence="1">
    <location>
        <begin position="37"/>
        <end position="57"/>
    </location>
</feature>
<protein>
    <recommendedName>
        <fullName evidence="4">EpsG family protein</fullName>
    </recommendedName>
</protein>
<dbReference type="Pfam" id="PF14897">
    <property type="entry name" value="EpsG"/>
    <property type="match status" value="1"/>
</dbReference>
<feature type="transmembrane region" description="Helical" evidence="1">
    <location>
        <begin position="93"/>
        <end position="124"/>
    </location>
</feature>
<feature type="transmembrane region" description="Helical" evidence="1">
    <location>
        <begin position="365"/>
        <end position="383"/>
    </location>
</feature>
<feature type="transmembrane region" description="Helical" evidence="1">
    <location>
        <begin position="178"/>
        <end position="205"/>
    </location>
</feature>
<comment type="caution">
    <text evidence="2">The sequence shown here is derived from an EMBL/GenBank/DDBJ whole genome shotgun (WGS) entry which is preliminary data.</text>
</comment>
<evidence type="ECO:0000313" key="3">
    <source>
        <dbReference type="Proteomes" id="UP000452293"/>
    </source>
</evidence>
<evidence type="ECO:0000256" key="1">
    <source>
        <dbReference type="SAM" id="Phobius"/>
    </source>
</evidence>
<sequence>MDRILVIIYTFLMYSFVIGFTLLFTYKANNSKNKLYFKVYSILAVLIPTIFAGMRALNVGTDIMVYAYQTFEKSSAYTSLNSFLNVNSIEGGYAALAFICSHLCGNVHVFLAFTAMLQIIPIYICAVKLRNEYNMIWPMMIYLMIFYIVGFNVMRQSIAASWMLLAFLLLEEKRYVKMIFTCIVALLFHSTAILGILFLLLALVFDKIRNKKILMSICIFFFIIFVYLMQYWDVIIVFIGKYGFLGQDKIVGYSNIFREANLSNYMYSLEIAQYIESIFKVLLIIPVIFYKNNYKNKYFNTSIGIYLMGILVYLFFFIYYHTSYGYRISIYAEYYLIVLLPFLMAKNKAANGKRIILLRRMPIRVLVTFTIAFMNWFILFVVLQTHGTYPFKLFFQ</sequence>
<feature type="transmembrane region" description="Helical" evidence="1">
    <location>
        <begin position="303"/>
        <end position="322"/>
    </location>
</feature>
<dbReference type="Proteomes" id="UP000452293">
    <property type="component" value="Unassembled WGS sequence"/>
</dbReference>
<accession>A0ABW9X2C1</accession>
<keyword evidence="3" id="KW-1185">Reference proteome</keyword>
<feature type="transmembrane region" description="Helical" evidence="1">
    <location>
        <begin position="271"/>
        <end position="291"/>
    </location>
</feature>
<feature type="transmembrane region" description="Helical" evidence="1">
    <location>
        <begin position="328"/>
        <end position="345"/>
    </location>
</feature>
<reference evidence="2 3" key="1">
    <citation type="journal article" date="2019" name="Nat. Med.">
        <title>A library of human gut bacterial isolates paired with longitudinal multiomics data enables mechanistic microbiome research.</title>
        <authorList>
            <person name="Poyet M."/>
            <person name="Groussin M."/>
            <person name="Gibbons S.M."/>
            <person name="Avila-Pacheco J."/>
            <person name="Jiang X."/>
            <person name="Kearney S.M."/>
            <person name="Perrotta A.R."/>
            <person name="Berdy B."/>
            <person name="Zhao S."/>
            <person name="Lieberman T.D."/>
            <person name="Swanson P.K."/>
            <person name="Smith M."/>
            <person name="Roesemann S."/>
            <person name="Alexander J.E."/>
            <person name="Rich S.A."/>
            <person name="Livny J."/>
            <person name="Vlamakis H."/>
            <person name="Clish C."/>
            <person name="Bullock K."/>
            <person name="Deik A."/>
            <person name="Scott J."/>
            <person name="Pierce K.A."/>
            <person name="Xavier R.J."/>
            <person name="Alm E.J."/>
        </authorList>
    </citation>
    <scope>NUCLEOTIDE SEQUENCE [LARGE SCALE GENOMIC DNA]</scope>
    <source>
        <strain evidence="2 3">BIOML-A1</strain>
    </source>
</reference>
<proteinExistence type="predicted"/>
<organism evidence="2 3">
    <name type="scientific">Blautia massiliensis</name>
    <name type="common">ex Durand et al. 2017</name>
    <dbReference type="NCBI Taxonomy" id="1737424"/>
    <lineage>
        <taxon>Bacteria</taxon>
        <taxon>Bacillati</taxon>
        <taxon>Bacillota</taxon>
        <taxon>Clostridia</taxon>
        <taxon>Lachnospirales</taxon>
        <taxon>Lachnospiraceae</taxon>
        <taxon>Blautia</taxon>
    </lineage>
</organism>
<keyword evidence="1" id="KW-0812">Transmembrane</keyword>
<gene>
    <name evidence="2" type="ORF">GT718_07025</name>
</gene>
<evidence type="ECO:0000313" key="2">
    <source>
        <dbReference type="EMBL" id="MZL77115.1"/>
    </source>
</evidence>
<keyword evidence="1" id="KW-0472">Membrane</keyword>
<keyword evidence="1" id="KW-1133">Transmembrane helix</keyword>
<dbReference type="InterPro" id="IPR049458">
    <property type="entry name" value="EpsG-like"/>
</dbReference>
<feature type="transmembrane region" description="Helical" evidence="1">
    <location>
        <begin position="6"/>
        <end position="25"/>
    </location>
</feature>
<evidence type="ECO:0008006" key="4">
    <source>
        <dbReference type="Google" id="ProtNLM"/>
    </source>
</evidence>
<dbReference type="EMBL" id="WWVW01000011">
    <property type="protein sequence ID" value="MZL77115.1"/>
    <property type="molecule type" value="Genomic_DNA"/>
</dbReference>
<dbReference type="RefSeq" id="WP_129974859.1">
    <property type="nucleotide sequence ID" value="NZ_JAFIKS010000006.1"/>
</dbReference>
<feature type="transmembrane region" description="Helical" evidence="1">
    <location>
        <begin position="217"/>
        <end position="239"/>
    </location>
</feature>